<protein>
    <recommendedName>
        <fullName evidence="12">Acireductone dioxygenase</fullName>
    </recommendedName>
    <alternativeName>
        <fullName evidence="12">Acireductone dioxygenase (Fe(2+)-requiring)</fullName>
        <shortName evidence="12">ARD'</shortName>
        <shortName evidence="12">Fe-ARD</shortName>
        <ecNumber evidence="12">1.13.11.54</ecNumber>
    </alternativeName>
    <alternativeName>
        <fullName evidence="12">Acireductone dioxygenase (Ni(2+)-requiring)</fullName>
        <shortName evidence="12">ARD</shortName>
        <shortName evidence="12">Ni-ARD</shortName>
        <ecNumber evidence="12">1.13.11.53</ecNumber>
    </alternativeName>
</protein>
<feature type="binding site" evidence="12">
    <location>
        <position position="99"/>
    </location>
    <ligand>
        <name>Ni(2+)</name>
        <dbReference type="ChEBI" id="CHEBI:49786"/>
        <note>for nickel-dependent acireductone dioxygenase activity</note>
    </ligand>
</feature>
<dbReference type="HAMAP" id="MF_03154">
    <property type="entry name" value="Salvage_MtnD_euk"/>
    <property type="match status" value="1"/>
</dbReference>
<keyword evidence="6 12" id="KW-0479">Metal-binding</keyword>
<dbReference type="GO" id="GO:0010308">
    <property type="term" value="F:acireductone dioxygenase (Ni2+-requiring) activity"/>
    <property type="evidence" value="ECO:0007669"/>
    <property type="project" value="UniProtKB-UniRule"/>
</dbReference>
<evidence type="ECO:0000256" key="11">
    <source>
        <dbReference type="ARBA" id="ARBA00023242"/>
    </source>
</evidence>
<evidence type="ECO:0000256" key="6">
    <source>
        <dbReference type="ARBA" id="ARBA00022723"/>
    </source>
</evidence>
<dbReference type="InterPro" id="IPR004313">
    <property type="entry name" value="ARD"/>
</dbReference>
<dbReference type="InterPro" id="IPR011051">
    <property type="entry name" value="RmlC_Cupin_sf"/>
</dbReference>
<proteinExistence type="inferred from homology"/>
<dbReference type="InterPro" id="IPR014710">
    <property type="entry name" value="RmlC-like_jellyroll"/>
</dbReference>
<organism evidence="13 14">
    <name type="scientific">Spinacia oleracea</name>
    <name type="common">Spinach</name>
    <dbReference type="NCBI Taxonomy" id="3562"/>
    <lineage>
        <taxon>Eukaryota</taxon>
        <taxon>Viridiplantae</taxon>
        <taxon>Streptophyta</taxon>
        <taxon>Embryophyta</taxon>
        <taxon>Tracheophyta</taxon>
        <taxon>Spermatophyta</taxon>
        <taxon>Magnoliopsida</taxon>
        <taxon>eudicotyledons</taxon>
        <taxon>Gunneridae</taxon>
        <taxon>Pentapetalae</taxon>
        <taxon>Caryophyllales</taxon>
        <taxon>Chenopodiaceae</taxon>
        <taxon>Chenopodioideae</taxon>
        <taxon>Anserineae</taxon>
        <taxon>Spinacia</taxon>
    </lineage>
</organism>
<comment type="catalytic activity">
    <reaction evidence="1 12">
        <text>1,2-dihydroxy-5-(methylsulfanyl)pent-1-en-3-one + O2 = 4-methylsulfanyl-2-oxobutanoate + formate + 2 H(+)</text>
        <dbReference type="Rhea" id="RHEA:24504"/>
        <dbReference type="ChEBI" id="CHEBI:15378"/>
        <dbReference type="ChEBI" id="CHEBI:15379"/>
        <dbReference type="ChEBI" id="CHEBI:15740"/>
        <dbReference type="ChEBI" id="CHEBI:16723"/>
        <dbReference type="ChEBI" id="CHEBI:49252"/>
        <dbReference type="EC" id="1.13.11.54"/>
    </reaction>
</comment>
<keyword evidence="5 12" id="KW-0028">Amino-acid biosynthesis</keyword>
<dbReference type="CDD" id="cd02232">
    <property type="entry name" value="cupin_ARD"/>
    <property type="match status" value="1"/>
</dbReference>
<comment type="pathway">
    <text evidence="12">Amino-acid biosynthesis; L-methionine biosynthesis via salvage pathway; L-methionine from S-methyl-5-thio-alpha-D-ribose 1-phosphate: step 5/6.</text>
</comment>
<evidence type="ECO:0000256" key="7">
    <source>
        <dbReference type="ARBA" id="ARBA00022964"/>
    </source>
</evidence>
<feature type="binding site" evidence="12">
    <location>
        <position position="103"/>
    </location>
    <ligand>
        <name>Fe(2+)</name>
        <dbReference type="ChEBI" id="CHEBI:29033"/>
        <note>for iron-dependent acireductone dioxygenase activity</note>
    </ligand>
</feature>
<name>A0A9R0J7U0_SPIOL</name>
<dbReference type="Pfam" id="PF03079">
    <property type="entry name" value="ARD"/>
    <property type="match status" value="1"/>
</dbReference>
<dbReference type="RefSeq" id="XP_021861605.1">
    <property type="nucleotide sequence ID" value="XM_022005913.2"/>
</dbReference>
<keyword evidence="4 12" id="KW-0533">Nickel</keyword>
<dbReference type="FunFam" id="2.60.120.10:FF:000031">
    <property type="entry name" value="1,2-dihydroxy-3-keto-5-methylthiopentene dioxygenase"/>
    <property type="match status" value="1"/>
</dbReference>
<feature type="binding site" evidence="12">
    <location>
        <position position="142"/>
    </location>
    <ligand>
        <name>Fe(2+)</name>
        <dbReference type="ChEBI" id="CHEBI:29033"/>
        <note>for iron-dependent acireductone dioxygenase activity</note>
    </ligand>
</feature>
<evidence type="ECO:0000256" key="4">
    <source>
        <dbReference type="ARBA" id="ARBA00022596"/>
    </source>
</evidence>
<dbReference type="GO" id="GO:0016151">
    <property type="term" value="F:nickel cation binding"/>
    <property type="evidence" value="ECO:0007669"/>
    <property type="project" value="UniProtKB-UniRule"/>
</dbReference>
<dbReference type="GO" id="GO:0010309">
    <property type="term" value="F:acireductone dioxygenase [iron(II)-requiring] activity"/>
    <property type="evidence" value="ECO:0000318"/>
    <property type="project" value="GO_Central"/>
</dbReference>
<comment type="cofactor">
    <cofactor evidence="12">
        <name>Fe(2+)</name>
        <dbReference type="ChEBI" id="CHEBI:29033"/>
    </cofactor>
    <cofactor evidence="12">
        <name>Ni(2+)</name>
        <dbReference type="ChEBI" id="CHEBI:49786"/>
    </cofactor>
    <text evidence="12">Binds either 1 Fe or Ni cation per monomer. Iron-binding promotes an acireductone dioxygenase reaction producing 2-keto-4-methylthiobutyrate, while nickel-binding promotes an acireductone dioxygenase reaction producing 3-(methylsulfanyl)propanoate.</text>
</comment>
<evidence type="ECO:0000256" key="3">
    <source>
        <dbReference type="ARBA" id="ARBA00022490"/>
    </source>
</evidence>
<keyword evidence="7 12" id="KW-0223">Dioxygenase</keyword>
<dbReference type="PANTHER" id="PTHR23418">
    <property type="entry name" value="ACIREDUCTONE DIOXYGENASE"/>
    <property type="match status" value="1"/>
</dbReference>
<evidence type="ECO:0000256" key="1">
    <source>
        <dbReference type="ARBA" id="ARBA00000428"/>
    </source>
</evidence>
<feature type="binding site" evidence="12">
    <location>
        <position position="103"/>
    </location>
    <ligand>
        <name>Ni(2+)</name>
        <dbReference type="ChEBI" id="CHEBI:49786"/>
        <note>for nickel-dependent acireductone dioxygenase activity</note>
    </ligand>
</feature>
<dbReference type="InterPro" id="IPR027496">
    <property type="entry name" value="ARD_euk"/>
</dbReference>
<evidence type="ECO:0000256" key="8">
    <source>
        <dbReference type="ARBA" id="ARBA00023002"/>
    </source>
</evidence>
<dbReference type="PANTHER" id="PTHR23418:SF0">
    <property type="entry name" value="ACIREDUCTONE DIOXYGENASE"/>
    <property type="match status" value="1"/>
</dbReference>
<dbReference type="Proteomes" id="UP000813463">
    <property type="component" value="Chromosome 1"/>
</dbReference>
<dbReference type="GO" id="GO:0005737">
    <property type="term" value="C:cytoplasm"/>
    <property type="evidence" value="ECO:0007669"/>
    <property type="project" value="UniProtKB-SubCell"/>
</dbReference>
<reference evidence="13" key="1">
    <citation type="journal article" date="2021" name="Nat. Commun.">
        <title>Genomic analyses provide insights into spinach domestication and the genetic basis of agronomic traits.</title>
        <authorList>
            <person name="Cai X."/>
            <person name="Sun X."/>
            <person name="Xu C."/>
            <person name="Sun H."/>
            <person name="Wang X."/>
            <person name="Ge C."/>
            <person name="Zhang Z."/>
            <person name="Wang Q."/>
            <person name="Fei Z."/>
            <person name="Jiao C."/>
            <person name="Wang Q."/>
        </authorList>
    </citation>
    <scope>NUCLEOTIDE SEQUENCE [LARGE SCALE GENOMIC DNA]</scope>
    <source>
        <strain evidence="13">cv. Varoflay</strain>
    </source>
</reference>
<dbReference type="GO" id="GO:0005886">
    <property type="term" value="C:plasma membrane"/>
    <property type="evidence" value="ECO:0007669"/>
    <property type="project" value="UniProtKB-SubCell"/>
</dbReference>
<accession>A0A9R0J7U0</accession>
<comment type="function">
    <text evidence="12">Catalyzes 2 different reactions between oxygen and the acireductone 1,2-dihydroxy-3-keto-5-methylthiopentene (DHK-MTPene) depending upon the metal bound in the active site. Fe-containing acireductone dioxygenase (Fe-ARD) produces formate and 2-keto-4-methylthiobutyrate (KMTB), the alpha-ketoacid precursor of methionine in the methionine recycle pathway. Ni-containing acireductone dioxygenase (Ni-ARD) produces methylthiopropionate, carbon monoxide and formate, and does not lie on the methionine recycle pathway.</text>
</comment>
<sequence length="187" mass="22217">MLRKDPREEVIEAWYIDDDSNENPSLPYHKEPKEVVSLDQLAELGILTWKLDADNYETDEELNKIREARGYTYMDCICNNEQVPNYEEMNKRIYEEHLHSDDETRYCVDGSGYLDVRDVEDKWIRIWLKKGAMIVLPAGIYHRASLDFNSYIKLVRLFAGNPVWTPHNRPNDDLQARKEYVEKFLIQ</sequence>
<evidence type="ECO:0000313" key="14">
    <source>
        <dbReference type="RefSeq" id="XP_021861605.1"/>
    </source>
</evidence>
<dbReference type="EC" id="1.13.11.53" evidence="12"/>
<gene>
    <name evidence="14" type="primary">LOC110800602</name>
</gene>
<evidence type="ECO:0000256" key="10">
    <source>
        <dbReference type="ARBA" id="ARBA00023167"/>
    </source>
</evidence>
<feature type="binding site" evidence="12">
    <location>
        <position position="97"/>
    </location>
    <ligand>
        <name>Fe(2+)</name>
        <dbReference type="ChEBI" id="CHEBI:29033"/>
        <note>for iron-dependent acireductone dioxygenase activity</note>
    </ligand>
</feature>
<evidence type="ECO:0000256" key="2">
    <source>
        <dbReference type="ARBA" id="ARBA00004413"/>
    </source>
</evidence>
<keyword evidence="9 12" id="KW-0408">Iron</keyword>
<dbReference type="GeneID" id="110800602"/>
<keyword evidence="11 12" id="KW-0539">Nucleus</keyword>
<evidence type="ECO:0000256" key="12">
    <source>
        <dbReference type="HAMAP-Rule" id="MF_03154"/>
    </source>
</evidence>
<keyword evidence="3 12" id="KW-0963">Cytoplasm</keyword>
<feature type="binding site" evidence="12">
    <location>
        <position position="142"/>
    </location>
    <ligand>
        <name>Ni(2+)</name>
        <dbReference type="ChEBI" id="CHEBI:49786"/>
        <note>for nickel-dependent acireductone dioxygenase activity</note>
    </ligand>
</feature>
<reference evidence="14" key="2">
    <citation type="submission" date="2025-08" db="UniProtKB">
        <authorList>
            <consortium name="RefSeq"/>
        </authorList>
    </citation>
    <scope>IDENTIFICATION</scope>
    <source>
        <tissue evidence="14">Leaf</tissue>
    </source>
</reference>
<evidence type="ECO:0000313" key="13">
    <source>
        <dbReference type="Proteomes" id="UP000813463"/>
    </source>
</evidence>
<keyword evidence="10 12" id="KW-0486">Methionine biosynthesis</keyword>
<dbReference type="Gene3D" id="2.60.120.10">
    <property type="entry name" value="Jelly Rolls"/>
    <property type="match status" value="1"/>
</dbReference>
<dbReference type="GO" id="GO:0005506">
    <property type="term" value="F:iron ion binding"/>
    <property type="evidence" value="ECO:0007669"/>
    <property type="project" value="UniProtKB-UniRule"/>
</dbReference>
<dbReference type="SUPFAM" id="SSF51182">
    <property type="entry name" value="RmlC-like cupins"/>
    <property type="match status" value="1"/>
</dbReference>
<comment type="subcellular location">
    <subcellularLocation>
        <location evidence="2">Cell membrane</location>
        <topology evidence="2">Peripheral membrane protein</topology>
        <orientation evidence="2">Cytoplasmic side</orientation>
    </subcellularLocation>
    <subcellularLocation>
        <location evidence="12">Cytoplasm</location>
    </subcellularLocation>
    <subcellularLocation>
        <location evidence="12">Nucleus</location>
    </subcellularLocation>
</comment>
<keyword evidence="8 12" id="KW-0560">Oxidoreductase</keyword>
<evidence type="ECO:0000256" key="5">
    <source>
        <dbReference type="ARBA" id="ARBA00022605"/>
    </source>
</evidence>
<dbReference type="OrthoDB" id="1867259at2759"/>
<dbReference type="AlphaFoldDB" id="A0A9R0J7U0"/>
<feature type="binding site" evidence="12">
    <location>
        <position position="99"/>
    </location>
    <ligand>
        <name>Fe(2+)</name>
        <dbReference type="ChEBI" id="CHEBI:29033"/>
        <note>for iron-dependent acireductone dioxygenase activity</note>
    </ligand>
</feature>
<evidence type="ECO:0000256" key="9">
    <source>
        <dbReference type="ARBA" id="ARBA00023004"/>
    </source>
</evidence>
<dbReference type="GO" id="GO:0006555">
    <property type="term" value="P:methionine metabolic process"/>
    <property type="evidence" value="ECO:0000318"/>
    <property type="project" value="GO_Central"/>
</dbReference>
<comment type="similarity">
    <text evidence="12">Belongs to the acireductone dioxygenase (ARD) family.</text>
</comment>
<dbReference type="GO" id="GO:0005634">
    <property type="term" value="C:nucleus"/>
    <property type="evidence" value="ECO:0007669"/>
    <property type="project" value="UniProtKB-SubCell"/>
</dbReference>
<keyword evidence="13" id="KW-1185">Reference proteome</keyword>
<dbReference type="EC" id="1.13.11.54" evidence="12"/>
<comment type="catalytic activity">
    <reaction evidence="12">
        <text>1,2-dihydroxy-5-(methylsulfanyl)pent-1-en-3-one + O2 = 3-(methylsulfanyl)propanoate + CO + formate + 2 H(+)</text>
        <dbReference type="Rhea" id="RHEA:14161"/>
        <dbReference type="ChEBI" id="CHEBI:15378"/>
        <dbReference type="ChEBI" id="CHEBI:15379"/>
        <dbReference type="ChEBI" id="CHEBI:15740"/>
        <dbReference type="ChEBI" id="CHEBI:17245"/>
        <dbReference type="ChEBI" id="CHEBI:49016"/>
        <dbReference type="ChEBI" id="CHEBI:49252"/>
        <dbReference type="EC" id="1.13.11.53"/>
    </reaction>
</comment>
<dbReference type="GO" id="GO:0019509">
    <property type="term" value="P:L-methionine salvage from methylthioadenosine"/>
    <property type="evidence" value="ECO:0007669"/>
    <property type="project" value="UniProtKB-UniRule"/>
</dbReference>
<feature type="binding site" evidence="12">
    <location>
        <position position="97"/>
    </location>
    <ligand>
        <name>Ni(2+)</name>
        <dbReference type="ChEBI" id="CHEBI:49786"/>
        <note>for nickel-dependent acireductone dioxygenase activity</note>
    </ligand>
</feature>
<dbReference type="KEGG" id="soe:110800602"/>